<dbReference type="PANTHER" id="PTHR30389">
    <property type="entry name" value="FUMARATE HYDRATASE-RELATED"/>
    <property type="match status" value="1"/>
</dbReference>
<reference evidence="8" key="2">
    <citation type="submission" date="2004-08" db="EMBL/GenBank/DDBJ databases">
        <authorList>
            <person name="Putnam N."/>
            <person name="Detter J.C."/>
            <person name="Richardson P.M."/>
            <person name="Rokhsar D."/>
        </authorList>
    </citation>
    <scope>NUCLEOTIDE SEQUENCE</scope>
</reference>
<keyword evidence="5" id="KW-0411">Iron-sulfur</keyword>
<reference evidence="8" key="1">
    <citation type="journal article" date="2004" name="Science">
        <title>Reverse methanogenesis: testing the hypothesis with environmental genomics.</title>
        <authorList>
            <person name="Hallam S.J."/>
            <person name="Putnam N."/>
            <person name="Preston C.M."/>
            <person name="Detter J.C."/>
            <person name="Rokhsar D."/>
            <person name="Richardson P.M."/>
            <person name="DeLong E.F."/>
        </authorList>
    </citation>
    <scope>NUCLEOTIDE SEQUENCE</scope>
</reference>
<dbReference type="InterPro" id="IPR004646">
    <property type="entry name" value="Fe-S_hydro-lyase_TtdA-typ_cat"/>
</dbReference>
<dbReference type="AlphaFoldDB" id="Q64B01"/>
<keyword evidence="2" id="KW-0004">4Fe-4S</keyword>
<evidence type="ECO:0000256" key="5">
    <source>
        <dbReference type="ARBA" id="ARBA00023014"/>
    </source>
</evidence>
<evidence type="ECO:0000256" key="2">
    <source>
        <dbReference type="ARBA" id="ARBA00022485"/>
    </source>
</evidence>
<evidence type="ECO:0000259" key="7">
    <source>
        <dbReference type="Pfam" id="PF05681"/>
    </source>
</evidence>
<accession>Q64B01</accession>
<dbReference type="InterPro" id="IPR051208">
    <property type="entry name" value="Class-I_Fumarase/Tartrate_DH"/>
</dbReference>
<dbReference type="NCBIfam" id="NF004885">
    <property type="entry name" value="PRK06246.1"/>
    <property type="match status" value="1"/>
</dbReference>
<comment type="similarity">
    <text evidence="1">Belongs to the class-I fumarase family.</text>
</comment>
<dbReference type="GO" id="GO:0051539">
    <property type="term" value="F:4 iron, 4 sulfur cluster binding"/>
    <property type="evidence" value="ECO:0007669"/>
    <property type="project" value="UniProtKB-KW"/>
</dbReference>
<keyword evidence="3" id="KW-0479">Metal-binding</keyword>
<dbReference type="Pfam" id="PF05681">
    <property type="entry name" value="Fumerase"/>
    <property type="match status" value="1"/>
</dbReference>
<dbReference type="GO" id="GO:0046872">
    <property type="term" value="F:metal ion binding"/>
    <property type="evidence" value="ECO:0007669"/>
    <property type="project" value="UniProtKB-KW"/>
</dbReference>
<evidence type="ECO:0000256" key="6">
    <source>
        <dbReference type="ARBA" id="ARBA00023239"/>
    </source>
</evidence>
<gene>
    <name evidence="8" type="ORF">GZ28B8_22</name>
</gene>
<keyword evidence="4" id="KW-0408">Iron</keyword>
<dbReference type="PANTHER" id="PTHR30389:SF17">
    <property type="entry name" value="L(+)-TARTRATE DEHYDRATASE SUBUNIT ALPHA-RELATED"/>
    <property type="match status" value="1"/>
</dbReference>
<evidence type="ECO:0000256" key="4">
    <source>
        <dbReference type="ARBA" id="ARBA00023004"/>
    </source>
</evidence>
<evidence type="ECO:0000256" key="1">
    <source>
        <dbReference type="ARBA" id="ARBA00008876"/>
    </source>
</evidence>
<dbReference type="EMBL" id="AY714849">
    <property type="protein sequence ID" value="AAU83426.1"/>
    <property type="molecule type" value="Genomic_DNA"/>
</dbReference>
<dbReference type="NCBIfam" id="TIGR00722">
    <property type="entry name" value="ttdA_fumA_fumB"/>
    <property type="match status" value="1"/>
</dbReference>
<dbReference type="GO" id="GO:0016829">
    <property type="term" value="F:lyase activity"/>
    <property type="evidence" value="ECO:0007669"/>
    <property type="project" value="UniProtKB-KW"/>
</dbReference>
<evidence type="ECO:0000313" key="8">
    <source>
        <dbReference type="EMBL" id="AAU83426.1"/>
    </source>
</evidence>
<name>Q64B01_UNCAG</name>
<keyword evidence="6" id="KW-0456">Lyase</keyword>
<evidence type="ECO:0000256" key="3">
    <source>
        <dbReference type="ARBA" id="ARBA00022723"/>
    </source>
</evidence>
<sequence>MRQIHYSEVTEVVARLCQDTNFYLPEDVLNSLRKARAEEESPLGRIVLAQILENAQIAAEEKVPICQDCGTAIVFLELGEELEITGGNLNLYAAIEEGVRRGYKEGYLRKSICHPFTRKNTGDNTPAVIYTDIVPGNKLKIIFCPKGGGSENMSAIKMLSPSEGIEGMKKFVIETVKSAGSNPCPPIVVGVGIGGTFERVALLAKKALLRPFGSPNKDTELAVLEDELLEKINYLGIGPAGLGGSTTALSVHIEMLPCHIASLPVAININCHAARHKEVTI</sequence>
<organism evidence="8">
    <name type="scientific">Uncultured archaeon GZfos26G2</name>
    <dbReference type="NCBI Taxonomy" id="3386331"/>
    <lineage>
        <taxon>Archaea</taxon>
        <taxon>Methanobacteriati</taxon>
        <taxon>Methanobacteriota</taxon>
        <taxon>Stenosarchaea group</taxon>
        <taxon>Methanomicrobia</taxon>
        <taxon>Candidatus Methanophagales</taxon>
        <taxon>Candidatus Methanophagaceae</taxon>
        <taxon>Candidatus Methanophaga</taxon>
    </lineage>
</organism>
<feature type="domain" description="Fe-S hydro-lyase tartrate dehydratase alpha-type catalytic" evidence="7">
    <location>
        <begin position="11"/>
        <end position="279"/>
    </location>
</feature>
<protein>
    <submittedName>
        <fullName evidence="8">Tartrate dehydratase subunit alpha</fullName>
    </submittedName>
</protein>
<proteinExistence type="inferred from homology"/>